<accession>A0A1Q2CHJ2</accession>
<dbReference type="Proteomes" id="UP000188324">
    <property type="component" value="Chromosome"/>
</dbReference>
<evidence type="ECO:0000313" key="1">
    <source>
        <dbReference type="EMBL" id="AQP45588.1"/>
    </source>
</evidence>
<keyword evidence="2" id="KW-1185">Reference proteome</keyword>
<dbReference type="KEGG" id="tfl:RPIT_12870"/>
<evidence type="ECO:0000313" key="2">
    <source>
        <dbReference type="Proteomes" id="UP000188324"/>
    </source>
</evidence>
<reference evidence="1 2" key="1">
    <citation type="journal article" date="2016" name="Int. J. Syst. Evol. Microbiol.">
        <title>Tessaracoccus flavus sp. nov., isolated from the drainage system of a lindane-producing factory.</title>
        <authorList>
            <person name="Kumari R."/>
            <person name="Singh P."/>
            <person name="Schumann P."/>
            <person name="Lal R."/>
        </authorList>
    </citation>
    <scope>NUCLEOTIDE SEQUENCE [LARGE SCALE GENOMIC DNA]</scope>
    <source>
        <strain evidence="1 2">RP1T</strain>
    </source>
</reference>
<sequence>MLRAELYEGDTLVARDEADVIVTSAAFAGAQGPTVAVAEPAMRAWAEKLGFDTIDVASLDLTTPAPGVVWVTAHFGADAQRYARNGGRVLVLAEDADALGGAFDLLTFARLKPRSEDGDWVPRTDWLHRSGPFAAIPGDTVLGIAFEDILGDLVIKSGIPNAIRPAVVASGLFNGWLQGAASTTVSTAYSQGVVTVSTYRLRATVDSVPVSAPLGRALVMAAAG</sequence>
<protein>
    <submittedName>
        <fullName evidence="1">Uncharacterized protein</fullName>
    </submittedName>
</protein>
<name>A0A1Q2CHJ2_9ACTN</name>
<organism evidence="1 2">
    <name type="scientific">Tessaracoccus flavus</name>
    <dbReference type="NCBI Taxonomy" id="1610493"/>
    <lineage>
        <taxon>Bacteria</taxon>
        <taxon>Bacillati</taxon>
        <taxon>Actinomycetota</taxon>
        <taxon>Actinomycetes</taxon>
        <taxon>Propionibacteriales</taxon>
        <taxon>Propionibacteriaceae</taxon>
        <taxon>Tessaracoccus</taxon>
    </lineage>
</organism>
<gene>
    <name evidence="1" type="ORF">RPIT_12870</name>
</gene>
<dbReference type="STRING" id="1610493.RPIT_12870"/>
<dbReference type="EMBL" id="CP019605">
    <property type="protein sequence ID" value="AQP45588.1"/>
    <property type="molecule type" value="Genomic_DNA"/>
</dbReference>
<dbReference type="AlphaFoldDB" id="A0A1Q2CHJ2"/>
<proteinExistence type="predicted"/>